<gene>
    <name evidence="1" type="ORF">ACG04R_28625</name>
</gene>
<feature type="non-terminal residue" evidence="1">
    <location>
        <position position="1"/>
    </location>
</feature>
<feature type="non-terminal residue" evidence="1">
    <location>
        <position position="83"/>
    </location>
</feature>
<organism evidence="1 2">
    <name type="scientific">Pelomonas candidula</name>
    <dbReference type="NCBI Taxonomy" id="3299025"/>
    <lineage>
        <taxon>Bacteria</taxon>
        <taxon>Pseudomonadati</taxon>
        <taxon>Pseudomonadota</taxon>
        <taxon>Betaproteobacteria</taxon>
        <taxon>Burkholderiales</taxon>
        <taxon>Sphaerotilaceae</taxon>
        <taxon>Roseateles</taxon>
    </lineage>
</organism>
<dbReference type="Proteomes" id="UP001606134">
    <property type="component" value="Unassembled WGS sequence"/>
</dbReference>
<dbReference type="EMBL" id="JBIGIC010000090">
    <property type="protein sequence ID" value="MFG6490648.1"/>
    <property type="molecule type" value="Genomic_DNA"/>
</dbReference>
<dbReference type="RefSeq" id="WP_394418249.1">
    <property type="nucleotide sequence ID" value="NZ_JBIGIC010000090.1"/>
</dbReference>
<sequence>KWAVTMPKRPVTMSRNQRSVTMTEMTGHDAEIGGHVGPKYAGKARDVNARFAAMVSHYLFEVEFCNPASGWEKGQIEKNVRDA</sequence>
<reference evidence="1 2" key="1">
    <citation type="submission" date="2024-08" db="EMBL/GenBank/DDBJ databases">
        <authorList>
            <person name="Lu H."/>
        </authorList>
    </citation>
    <scope>NUCLEOTIDE SEQUENCE [LARGE SCALE GENOMIC DNA]</scope>
    <source>
        <strain evidence="1 2">BYS78W</strain>
    </source>
</reference>
<accession>A0ABW7HL39</accession>
<keyword evidence="2" id="KW-1185">Reference proteome</keyword>
<evidence type="ECO:0000313" key="1">
    <source>
        <dbReference type="EMBL" id="MFG6490648.1"/>
    </source>
</evidence>
<protein>
    <recommendedName>
        <fullName evidence="3">Transposase</fullName>
    </recommendedName>
</protein>
<name>A0ABW7HL39_9BURK</name>
<proteinExistence type="predicted"/>
<evidence type="ECO:0008006" key="3">
    <source>
        <dbReference type="Google" id="ProtNLM"/>
    </source>
</evidence>
<comment type="caution">
    <text evidence="1">The sequence shown here is derived from an EMBL/GenBank/DDBJ whole genome shotgun (WGS) entry which is preliminary data.</text>
</comment>
<evidence type="ECO:0000313" key="2">
    <source>
        <dbReference type="Proteomes" id="UP001606134"/>
    </source>
</evidence>